<evidence type="ECO:0000313" key="3">
    <source>
        <dbReference type="Proteomes" id="UP001271789"/>
    </source>
</evidence>
<dbReference type="InterPro" id="IPR000489">
    <property type="entry name" value="Pterin-binding_dom"/>
</dbReference>
<dbReference type="SUPFAM" id="SSF51717">
    <property type="entry name" value="Dihydropteroate synthetase-like"/>
    <property type="match status" value="1"/>
</dbReference>
<dbReference type="InterPro" id="IPR011005">
    <property type="entry name" value="Dihydropteroate_synth-like_sf"/>
</dbReference>
<gene>
    <name evidence="2" type="ORF">MsAg5_13890</name>
</gene>
<keyword evidence="3" id="KW-1185">Reference proteome</keyword>
<comment type="caution">
    <text evidence="2">The sequence shown here is derived from an EMBL/GenBank/DDBJ whole genome shotgun (WGS) entry which is preliminary data.</text>
</comment>
<evidence type="ECO:0000313" key="2">
    <source>
        <dbReference type="EMBL" id="MDV0447489.1"/>
    </source>
</evidence>
<sequence>MKILIVTGQLAFENVQKAASGFDADILKIETPVASLITPQKLIDGFFSSPFAGQKYDAVLISGFSKFDFKRAEAELKCPVFLGPKHAADFKSVLKNADAPGFLFSKEIPACEFIDAQKKAEAREILAVYEQKSAPAFQIGNLKIGGTSQMKVLGEIANVEDLSLNELEKTIQIYISNGADIVDLGFSLNASSDVVQKTVAFAKSVSTVPVSIDSGVFSQVVAGISAGADMVLSLNSEMIRQLKSVPEGKADFEISESGQNMPSSFESLSELIRKTAYVVIPDSVFEKTAFDFKSEFPGETKGYVSKMNALKIQSLEQNILESKAIGLEKLIADPILSPPGHDFLDSVFCYSEFHRRNPDVPILFGAGNVTELIDADSPGVNALLSLMAFECGAAILFTPEASAKTKGSVSELKSAAEMVCVSEIRRSAPKDLGVDLLYLKEKRRRPDMNLEFVTEHPDLTGSGFARSKLNASSFVLTGNLHPEFVSGTKWGWKNDPAGNFLIGLVDVSELSAFMHQYAGADPESNVQIEKLSSVRPTDKVIVAVHPQKIIVGNDSAFMMEKIIAEKLITELSHAAYLGRELQKAEIAMNLGRSYAQDDVW</sequence>
<dbReference type="InterPro" id="IPR025595">
    <property type="entry name" value="PterinBD-DUF4346"/>
</dbReference>
<dbReference type="GO" id="GO:0042558">
    <property type="term" value="P:pteridine-containing compound metabolic process"/>
    <property type="evidence" value="ECO:0007669"/>
    <property type="project" value="InterPro"/>
</dbReference>
<dbReference type="InterPro" id="IPR005236">
    <property type="entry name" value="Dihydropt_synth"/>
</dbReference>
<dbReference type="Pfam" id="PF14251">
    <property type="entry name" value="PterinBD-DUF4346"/>
    <property type="match status" value="1"/>
</dbReference>
<dbReference type="EMBL" id="JAWDKD010000020">
    <property type="protein sequence ID" value="MDV0447489.1"/>
    <property type="molecule type" value="Genomic_DNA"/>
</dbReference>
<reference evidence="2" key="1">
    <citation type="submission" date="2023-06" db="EMBL/GenBank/DDBJ databases">
        <title>Genome sequence of Methanosarcinaceae archaeon Ag5.</title>
        <authorList>
            <person name="Protasov E."/>
            <person name="Platt K."/>
            <person name="Poehlein A."/>
            <person name="Daniel R."/>
            <person name="Brune A."/>
        </authorList>
    </citation>
    <scope>NUCLEOTIDE SEQUENCE</scope>
    <source>
        <strain evidence="2">Ag5</strain>
    </source>
</reference>
<name>A0AAE4SE75_9EURY</name>
<protein>
    <recommendedName>
        <fullName evidence="1">Pterin-binding domain-containing protein</fullName>
    </recommendedName>
</protein>
<dbReference type="PROSITE" id="PS50972">
    <property type="entry name" value="PTERIN_BINDING"/>
    <property type="match status" value="1"/>
</dbReference>
<proteinExistence type="predicted"/>
<dbReference type="NCBIfam" id="TIGR00284">
    <property type="entry name" value="dihydropteroate synthase-like protein"/>
    <property type="match status" value="1"/>
</dbReference>
<feature type="domain" description="Pterin-binding" evidence="1">
    <location>
        <begin position="136"/>
        <end position="420"/>
    </location>
</feature>
<accession>A0AAE4SE75</accession>
<dbReference type="RefSeq" id="WP_338099927.1">
    <property type="nucleotide sequence ID" value="NZ_JAWDKD010000020.1"/>
</dbReference>
<organism evidence="2 3">
    <name type="scientific">Methanolapillus africanus</name>
    <dbReference type="NCBI Taxonomy" id="3028297"/>
    <lineage>
        <taxon>Archaea</taxon>
        <taxon>Methanobacteriati</taxon>
        <taxon>Methanobacteriota</taxon>
        <taxon>Stenosarchaea group</taxon>
        <taxon>Methanomicrobia</taxon>
        <taxon>Methanosarcinales</taxon>
        <taxon>Methanosarcinaceae</taxon>
        <taxon>Methanolapillus</taxon>
    </lineage>
</organism>
<dbReference type="AlphaFoldDB" id="A0AAE4SE75"/>
<evidence type="ECO:0000259" key="1">
    <source>
        <dbReference type="PROSITE" id="PS50972"/>
    </source>
</evidence>
<dbReference type="Gene3D" id="3.20.20.20">
    <property type="entry name" value="Dihydropteroate synthase-like"/>
    <property type="match status" value="1"/>
</dbReference>
<dbReference type="Proteomes" id="UP001271789">
    <property type="component" value="Unassembled WGS sequence"/>
</dbReference>